<organism evidence="1 2">
    <name type="scientific">Candidatus Methanogaster sp</name>
    <dbReference type="NCBI Taxonomy" id="3386292"/>
    <lineage>
        <taxon>Archaea</taxon>
        <taxon>Methanobacteriati</taxon>
        <taxon>Methanobacteriota</taxon>
        <taxon>Stenosarchaea group</taxon>
        <taxon>Methanomicrobia</taxon>
        <taxon>Methanosarcinales</taxon>
        <taxon>ANME-2 cluster</taxon>
        <taxon>Candidatus Methanogasteraceae</taxon>
        <taxon>Candidatus Methanogaster</taxon>
    </lineage>
</organism>
<reference evidence="1" key="1">
    <citation type="submission" date="2018-01" db="EMBL/GenBank/DDBJ databases">
        <authorList>
            <person name="Krukenberg V."/>
        </authorList>
    </citation>
    <scope>NUCLEOTIDE SEQUENCE</scope>
    <source>
        <strain evidence="1">E20ANME2</strain>
    </source>
</reference>
<comment type="caution">
    <text evidence="1">The sequence shown here is derived from an EMBL/GenBank/DDBJ whole genome shotgun (WGS) entry which is preliminary data.</text>
</comment>
<dbReference type="Proteomes" id="UP000248329">
    <property type="component" value="Unassembled WGS sequence"/>
</dbReference>
<sequence length="279" mass="29884">MSDVKIGFVKLGNLGMSQVIDLILDEIAARQGIAVRTLGTGAKMGADEAADTKALIEHWDPDFVVMISPNAGAPGPTAAREIYKDTPTIIVSDGPDKKDARQALKEAGFGSIILKVDPLIGAKREFLDPTEMASFNSDAMKVLSACGPVRLIQEEFDKVIDQVAAGKSGKDLELPYILGSPDKCVERGCFENPYAKAKALAALHMANTVAAINFPACFMLKEVEKVSLVAAAGHELMGAAAVLAREAREIEKSNDTLFRQPHAKMGELLSKTKLYDKPT</sequence>
<evidence type="ECO:0000313" key="2">
    <source>
        <dbReference type="Proteomes" id="UP000248329"/>
    </source>
</evidence>
<evidence type="ECO:0000313" key="1">
    <source>
        <dbReference type="EMBL" id="PXF62061.1"/>
    </source>
</evidence>
<accession>A0AC61L6V4</accession>
<proteinExistence type="predicted"/>
<name>A0AC61L6V4_9EURY</name>
<protein>
    <submittedName>
        <fullName evidence="1">Methylenetetrahydromethanopterin dehydrogenase</fullName>
    </submittedName>
</protein>
<dbReference type="EMBL" id="PQXF01000001">
    <property type="protein sequence ID" value="PXF62061.1"/>
    <property type="molecule type" value="Genomic_DNA"/>
</dbReference>
<gene>
    <name evidence="1" type="ORF">C4B59_00115</name>
</gene>